<dbReference type="GO" id="GO:0016780">
    <property type="term" value="F:phosphotransferase activity, for other substituted phosphate groups"/>
    <property type="evidence" value="ECO:0007669"/>
    <property type="project" value="InterPro"/>
</dbReference>
<dbReference type="Gene3D" id="1.20.120.1760">
    <property type="match status" value="1"/>
</dbReference>
<feature type="transmembrane region" description="Helical" evidence="3">
    <location>
        <begin position="114"/>
        <end position="133"/>
    </location>
</feature>
<dbReference type="Proteomes" id="UP000633365">
    <property type="component" value="Unassembled WGS sequence"/>
</dbReference>
<keyword evidence="5" id="KW-1185">Reference proteome</keyword>
<evidence type="ECO:0000313" key="5">
    <source>
        <dbReference type="Proteomes" id="UP000633365"/>
    </source>
</evidence>
<dbReference type="AlphaFoldDB" id="A0A934WTF5"/>
<keyword evidence="1 2" id="KW-0808">Transferase</keyword>
<proteinExistence type="inferred from homology"/>
<protein>
    <submittedName>
        <fullName evidence="4">CDP-alcohol phosphatidyltransferase family protein</fullName>
    </submittedName>
</protein>
<name>A0A934WTF5_9FIRM</name>
<dbReference type="Pfam" id="PF01066">
    <property type="entry name" value="CDP-OH_P_transf"/>
    <property type="match status" value="1"/>
</dbReference>
<comment type="caution">
    <text evidence="4">The sequence shown here is derived from an EMBL/GenBank/DDBJ whole genome shotgun (WGS) entry which is preliminary data.</text>
</comment>
<organism evidence="4 5">
    <name type="scientific">Ruminococcus difficilis</name>
    <dbReference type="NCBI Taxonomy" id="2763069"/>
    <lineage>
        <taxon>Bacteria</taxon>
        <taxon>Bacillati</taxon>
        <taxon>Bacillota</taxon>
        <taxon>Clostridia</taxon>
        <taxon>Eubacteriales</taxon>
        <taxon>Oscillospiraceae</taxon>
        <taxon>Ruminococcus</taxon>
    </lineage>
</organism>
<evidence type="ECO:0000256" key="1">
    <source>
        <dbReference type="ARBA" id="ARBA00022679"/>
    </source>
</evidence>
<reference evidence="4" key="1">
    <citation type="submission" date="2021-01" db="EMBL/GenBank/DDBJ databases">
        <title>Genome public.</title>
        <authorList>
            <person name="Liu C."/>
            <person name="Sun Q."/>
        </authorList>
    </citation>
    <scope>NUCLEOTIDE SEQUENCE</scope>
    <source>
        <strain evidence="4">M6</strain>
    </source>
</reference>
<keyword evidence="3" id="KW-0812">Transmembrane</keyword>
<comment type="similarity">
    <text evidence="2">Belongs to the CDP-alcohol phosphatidyltransferase class-I family.</text>
</comment>
<dbReference type="EMBL" id="JAEQMG010000145">
    <property type="protein sequence ID" value="MBK6089604.1"/>
    <property type="molecule type" value="Genomic_DNA"/>
</dbReference>
<dbReference type="GO" id="GO:0008654">
    <property type="term" value="P:phospholipid biosynthetic process"/>
    <property type="evidence" value="ECO:0007669"/>
    <property type="project" value="InterPro"/>
</dbReference>
<evidence type="ECO:0000256" key="3">
    <source>
        <dbReference type="SAM" id="Phobius"/>
    </source>
</evidence>
<evidence type="ECO:0000256" key="2">
    <source>
        <dbReference type="RuleBase" id="RU003750"/>
    </source>
</evidence>
<accession>A0A934WTF5</accession>
<dbReference type="InterPro" id="IPR048254">
    <property type="entry name" value="CDP_ALCOHOL_P_TRANSF_CS"/>
</dbReference>
<gene>
    <name evidence="4" type="ORF">JKK62_13305</name>
</gene>
<dbReference type="InterPro" id="IPR043130">
    <property type="entry name" value="CDP-OH_PTrfase_TM_dom"/>
</dbReference>
<dbReference type="RefSeq" id="WP_201428314.1">
    <property type="nucleotide sequence ID" value="NZ_JAEQMG010000145.1"/>
</dbReference>
<dbReference type="InterPro" id="IPR000462">
    <property type="entry name" value="CDP-OH_P_trans"/>
</dbReference>
<keyword evidence="3" id="KW-1133">Transmembrane helix</keyword>
<feature type="transmembrane region" description="Helical" evidence="3">
    <location>
        <begin position="7"/>
        <end position="33"/>
    </location>
</feature>
<feature type="transmembrane region" description="Helical" evidence="3">
    <location>
        <begin position="63"/>
        <end position="93"/>
    </location>
</feature>
<evidence type="ECO:0000313" key="4">
    <source>
        <dbReference type="EMBL" id="MBK6089604.1"/>
    </source>
</evidence>
<dbReference type="GO" id="GO:0016020">
    <property type="term" value="C:membrane"/>
    <property type="evidence" value="ECO:0007669"/>
    <property type="project" value="InterPro"/>
</dbReference>
<dbReference type="PROSITE" id="PS00379">
    <property type="entry name" value="CDP_ALCOHOL_P_TRANSF"/>
    <property type="match status" value="1"/>
</dbReference>
<feature type="transmembrane region" description="Helical" evidence="3">
    <location>
        <begin position="139"/>
        <end position="157"/>
    </location>
</feature>
<sequence>MANFITVIRIICSIILLFCPVFSPAFYVLYIIAGVSDMIDGAVARTTGTVSDFGSKLDSAADFVFVVVCLIKLIPAIHMPIWLIIWMIMIAVIKVINLIHGYVARKEIVACHTVLNKMTGLLLFVLPLTISLIDLRYSGAFVSMTATIAAIQEGYLLSRK</sequence>
<keyword evidence="3" id="KW-0472">Membrane</keyword>